<reference evidence="2 3" key="1">
    <citation type="submission" date="2024-03" db="EMBL/GenBank/DDBJ databases">
        <title>First Report of Pectobacterium brasiliscabiei causing potato scab in china.</title>
        <authorList>
            <person name="Handique U."/>
        </authorList>
    </citation>
    <scope>NUCLEOTIDE SEQUENCE [LARGE SCALE GENOMIC DNA]</scope>
    <source>
        <strain evidence="2 3">ZRIMU1503</strain>
    </source>
</reference>
<evidence type="ECO:0008006" key="4">
    <source>
        <dbReference type="Google" id="ProtNLM"/>
    </source>
</evidence>
<sequence length="547" mass="60496">MRTREELEREVRELVRTGDVTALREVRDAVRRARARKNSRRVLRYMYDPVGWARDCIAWEAGEGLTAYQADVLGAIPVHRRVAVRGPHGLGKTAQAAICVLWFATTREAAGIDWKVIMTASAWRHLAVYLVPELRKWAKRIRWDQVGREPFSERTELLALNLKLENGAATPVASHKPELIEGAHADSLLYLIDEAKIVPDGTWDAIEGAFSGGRTDGPPGQLPEAFAFAISTPGAPAGRFYDIHRRAPGLEDWWVRHVTLAEAIRAGRISREWAEQRARQWGPDSAMYANRVEGEFHSADEDSVIPLAWAEAAVERWHEWDQAGRPDLEGRRFIGVDVARSGGDSTVLAHRWGSAITSLETHDKEDTMQTTARVQAAVGETGDISPVVDSIGVGGGVVDRLRELSVPVLAYTGAAKTNARTRDGEWGFKNTRSAAYWRMRELLDPAYQPEVMLPPDDELLADLTTPMWDTTTGVPPRIRVERKEDLVKRMGRSPDRGDAVVMAFAGEWMKASAVHSPARRGQAGGQAASRGASRYGRTLGGGGTRSR</sequence>
<feature type="region of interest" description="Disordered" evidence="1">
    <location>
        <begin position="515"/>
        <end position="547"/>
    </location>
</feature>
<name>A0ABU8GQH7_9ACTN</name>
<dbReference type="Gene3D" id="3.30.420.240">
    <property type="match status" value="1"/>
</dbReference>
<dbReference type="SUPFAM" id="SSF52540">
    <property type="entry name" value="P-loop containing nucleoside triphosphate hydrolases"/>
    <property type="match status" value="1"/>
</dbReference>
<evidence type="ECO:0000313" key="2">
    <source>
        <dbReference type="EMBL" id="MEI5615244.1"/>
    </source>
</evidence>
<dbReference type="InterPro" id="IPR027417">
    <property type="entry name" value="P-loop_NTPase"/>
</dbReference>
<dbReference type="Proteomes" id="UP001365781">
    <property type="component" value="Unassembled WGS sequence"/>
</dbReference>
<organism evidence="2 3">
    <name type="scientific">Streptomyces brasiliscabiei</name>
    <dbReference type="NCBI Taxonomy" id="2736302"/>
    <lineage>
        <taxon>Bacteria</taxon>
        <taxon>Bacillati</taxon>
        <taxon>Actinomycetota</taxon>
        <taxon>Actinomycetes</taxon>
        <taxon>Kitasatosporales</taxon>
        <taxon>Streptomycetaceae</taxon>
        <taxon>Streptomyces</taxon>
    </lineage>
</organism>
<proteinExistence type="predicted"/>
<keyword evidence="3" id="KW-1185">Reference proteome</keyword>
<evidence type="ECO:0000313" key="3">
    <source>
        <dbReference type="Proteomes" id="UP001365781"/>
    </source>
</evidence>
<feature type="compositionally biased region" description="Low complexity" evidence="1">
    <location>
        <begin position="519"/>
        <end position="537"/>
    </location>
</feature>
<protein>
    <recommendedName>
        <fullName evidence="4">Terminase</fullName>
    </recommendedName>
</protein>
<comment type="caution">
    <text evidence="2">The sequence shown here is derived from an EMBL/GenBank/DDBJ whole genome shotgun (WGS) entry which is preliminary data.</text>
</comment>
<dbReference type="EMBL" id="JBBAYM010000035">
    <property type="protein sequence ID" value="MEI5615244.1"/>
    <property type="molecule type" value="Genomic_DNA"/>
</dbReference>
<feature type="compositionally biased region" description="Gly residues" evidence="1">
    <location>
        <begin position="538"/>
        <end position="547"/>
    </location>
</feature>
<dbReference type="Gene3D" id="3.40.50.300">
    <property type="entry name" value="P-loop containing nucleotide triphosphate hydrolases"/>
    <property type="match status" value="1"/>
</dbReference>
<gene>
    <name evidence="2" type="ORF">WB403_39605</name>
</gene>
<accession>A0ABU8GQH7</accession>
<dbReference type="RefSeq" id="WP_336558607.1">
    <property type="nucleotide sequence ID" value="NZ_JBBAYL010000024.1"/>
</dbReference>
<evidence type="ECO:0000256" key="1">
    <source>
        <dbReference type="SAM" id="MobiDB-lite"/>
    </source>
</evidence>